<protein>
    <submittedName>
        <fullName evidence="1">Uncharacterized protein</fullName>
    </submittedName>
</protein>
<sequence length="130" mass="14420">MLKESRGRHVVTMFHADWVSGTSTLEVSQTFLAFPGSILTFLIAQMLHRSVWVPRKLFDQVWEKDADVQRANAPNGLLSARREIIKASFQTHKNVAEAPCITGVSICSSLPFSHPLAPTSSSVHPPHVFL</sequence>
<keyword evidence="2" id="KW-1185">Reference proteome</keyword>
<dbReference type="AlphaFoldDB" id="A0AAV4PN93"/>
<comment type="caution">
    <text evidence="1">The sequence shown here is derived from an EMBL/GenBank/DDBJ whole genome shotgun (WGS) entry which is preliminary data.</text>
</comment>
<evidence type="ECO:0000313" key="1">
    <source>
        <dbReference type="EMBL" id="GIX97778.1"/>
    </source>
</evidence>
<proteinExistence type="predicted"/>
<dbReference type="Proteomes" id="UP001054945">
    <property type="component" value="Unassembled WGS sequence"/>
</dbReference>
<dbReference type="EMBL" id="BPLR01004818">
    <property type="protein sequence ID" value="GIX97778.1"/>
    <property type="molecule type" value="Genomic_DNA"/>
</dbReference>
<reference evidence="1 2" key="1">
    <citation type="submission" date="2021-06" db="EMBL/GenBank/DDBJ databases">
        <title>Caerostris extrusa draft genome.</title>
        <authorList>
            <person name="Kono N."/>
            <person name="Arakawa K."/>
        </authorList>
    </citation>
    <scope>NUCLEOTIDE SEQUENCE [LARGE SCALE GENOMIC DNA]</scope>
</reference>
<organism evidence="1 2">
    <name type="scientific">Caerostris extrusa</name>
    <name type="common">Bark spider</name>
    <name type="synonym">Caerostris bankana</name>
    <dbReference type="NCBI Taxonomy" id="172846"/>
    <lineage>
        <taxon>Eukaryota</taxon>
        <taxon>Metazoa</taxon>
        <taxon>Ecdysozoa</taxon>
        <taxon>Arthropoda</taxon>
        <taxon>Chelicerata</taxon>
        <taxon>Arachnida</taxon>
        <taxon>Araneae</taxon>
        <taxon>Araneomorphae</taxon>
        <taxon>Entelegynae</taxon>
        <taxon>Araneoidea</taxon>
        <taxon>Araneidae</taxon>
        <taxon>Caerostris</taxon>
    </lineage>
</organism>
<evidence type="ECO:0000313" key="2">
    <source>
        <dbReference type="Proteomes" id="UP001054945"/>
    </source>
</evidence>
<accession>A0AAV4PN93</accession>
<name>A0AAV4PN93_CAEEX</name>
<gene>
    <name evidence="1" type="ORF">CEXT_225521</name>
</gene>